<dbReference type="EMBL" id="JACVVK020000284">
    <property type="protein sequence ID" value="KAK7480313.1"/>
    <property type="molecule type" value="Genomic_DNA"/>
</dbReference>
<reference evidence="1 2" key="1">
    <citation type="journal article" date="2023" name="Sci. Data">
        <title>Genome assembly of the Korean intertidal mud-creeper Batillaria attramentaria.</title>
        <authorList>
            <person name="Patra A.K."/>
            <person name="Ho P.T."/>
            <person name="Jun S."/>
            <person name="Lee S.J."/>
            <person name="Kim Y."/>
            <person name="Won Y.J."/>
        </authorList>
    </citation>
    <scope>NUCLEOTIDE SEQUENCE [LARGE SCALE GENOMIC DNA]</scope>
    <source>
        <strain evidence="1">Wonlab-2016</strain>
    </source>
</reference>
<dbReference type="AlphaFoldDB" id="A0ABD0K0H8"/>
<name>A0ABD0K0H8_9CAEN</name>
<gene>
    <name evidence="1" type="ORF">BaRGS_00028481</name>
</gene>
<comment type="caution">
    <text evidence="1">The sequence shown here is derived from an EMBL/GenBank/DDBJ whole genome shotgun (WGS) entry which is preliminary data.</text>
</comment>
<evidence type="ECO:0000313" key="1">
    <source>
        <dbReference type="EMBL" id="KAK7480313.1"/>
    </source>
</evidence>
<sequence>MDTAPNTTVARFVIEKNGVHGLQTEQTTHSKLNTVMSLKLYINCVSLTGQKVLWMRAGKYFFKYAHFSTIHRHGRRIGKFMPAHFAGLMIRVVTSSLKINGK</sequence>
<organism evidence="1 2">
    <name type="scientific">Batillaria attramentaria</name>
    <dbReference type="NCBI Taxonomy" id="370345"/>
    <lineage>
        <taxon>Eukaryota</taxon>
        <taxon>Metazoa</taxon>
        <taxon>Spiralia</taxon>
        <taxon>Lophotrochozoa</taxon>
        <taxon>Mollusca</taxon>
        <taxon>Gastropoda</taxon>
        <taxon>Caenogastropoda</taxon>
        <taxon>Sorbeoconcha</taxon>
        <taxon>Cerithioidea</taxon>
        <taxon>Batillariidae</taxon>
        <taxon>Batillaria</taxon>
    </lineage>
</organism>
<evidence type="ECO:0000313" key="2">
    <source>
        <dbReference type="Proteomes" id="UP001519460"/>
    </source>
</evidence>
<accession>A0ABD0K0H8</accession>
<protein>
    <submittedName>
        <fullName evidence="1">Uncharacterized protein</fullName>
    </submittedName>
</protein>
<dbReference type="Proteomes" id="UP001519460">
    <property type="component" value="Unassembled WGS sequence"/>
</dbReference>
<keyword evidence="2" id="KW-1185">Reference proteome</keyword>
<proteinExistence type="predicted"/>